<feature type="compositionally biased region" description="Gly residues" evidence="2">
    <location>
        <begin position="318"/>
        <end position="331"/>
    </location>
</feature>
<feature type="region of interest" description="Disordered" evidence="2">
    <location>
        <begin position="1"/>
        <end position="105"/>
    </location>
</feature>
<keyword evidence="4" id="KW-1185">Reference proteome</keyword>
<organism evidence="3 4">
    <name type="scientific">Dissophora globulifera</name>
    <dbReference type="NCBI Taxonomy" id="979702"/>
    <lineage>
        <taxon>Eukaryota</taxon>
        <taxon>Fungi</taxon>
        <taxon>Fungi incertae sedis</taxon>
        <taxon>Mucoromycota</taxon>
        <taxon>Mortierellomycotina</taxon>
        <taxon>Mortierellomycetes</taxon>
        <taxon>Mortierellales</taxon>
        <taxon>Mortierellaceae</taxon>
        <taxon>Dissophora</taxon>
    </lineage>
</organism>
<feature type="compositionally biased region" description="Low complexity" evidence="2">
    <location>
        <begin position="1"/>
        <end position="24"/>
    </location>
</feature>
<gene>
    <name evidence="3" type="ORF">BGZ99_010279</name>
</gene>
<name>A0A9P6R2E4_9FUNG</name>
<keyword evidence="1" id="KW-0175">Coiled coil</keyword>
<evidence type="ECO:0000256" key="1">
    <source>
        <dbReference type="SAM" id="Coils"/>
    </source>
</evidence>
<feature type="compositionally biased region" description="Polar residues" evidence="2">
    <location>
        <begin position="34"/>
        <end position="45"/>
    </location>
</feature>
<evidence type="ECO:0000313" key="3">
    <source>
        <dbReference type="EMBL" id="KAG0311281.1"/>
    </source>
</evidence>
<proteinExistence type="predicted"/>
<comment type="caution">
    <text evidence="3">The sequence shown here is derived from an EMBL/GenBank/DDBJ whole genome shotgun (WGS) entry which is preliminary data.</text>
</comment>
<dbReference type="OrthoDB" id="2555519at2759"/>
<dbReference type="AlphaFoldDB" id="A0A9P6R2E4"/>
<feature type="compositionally biased region" description="Low complexity" evidence="2">
    <location>
        <begin position="156"/>
        <end position="171"/>
    </location>
</feature>
<feature type="compositionally biased region" description="Low complexity" evidence="2">
    <location>
        <begin position="258"/>
        <end position="289"/>
    </location>
</feature>
<feature type="coiled-coil region" evidence="1">
    <location>
        <begin position="429"/>
        <end position="480"/>
    </location>
</feature>
<protein>
    <submittedName>
        <fullName evidence="3">Uncharacterized protein</fullName>
    </submittedName>
</protein>
<feature type="compositionally biased region" description="Low complexity" evidence="2">
    <location>
        <begin position="94"/>
        <end position="105"/>
    </location>
</feature>
<sequence>MNTIRAPSRTSNTSTSSSKPASTNLAPRKARVATNAQIDISSIALSGTTPSNGNNSNSTNNHSGSSLPSTRSTISSTTNINNQQQLRPTIKARSSGSSVSTTSSFKSLSYNTIPRVGGSSDAAAASSSPVIRVSNGGAVTTTSPIPPASQASARRIGTSSSSNGIVSSLNVPSYSSASVKMRREDGSVTSSSGDSSVSEDSVEDPILLLSGTGGLPHTNALPPFVGDGGPPGAGSLPSSSMSTSRQGSLGLSSGPKMAAALSNSGTSSATSTSTMSRKARSTSTSTSGAKPMRIAAGASIRVDSPSTSSSISIPISGTGSGSGSVAGGGATSAGSGAGLLSTSLSSSTSSSSLSWVSIPSHKNSTSAGTGGGDPSAAITLPTTTSTVIATAGGAAGSTSMISGLPQPPTAAIRVAKPTASNSAAAAAKLAEENRRAEEAARTRRKIQDLEISNASLLQVNQTLEATIRKQAAEAQELKLRIQSAQFGGDLSMLTSDLSLQQDELDPTQFGSLTSTSNFAGLGSAVAAVGTANSEAAVIIHELTEAERQADLTFKRVCMAIEQMVFEAKQALDQSTKKAGVKVLSSFDMYEKESLDEDVDEDDFDTADQSIVLNDEDVEELKGTFPDGIVDA</sequence>
<dbReference type="EMBL" id="JAAAIP010000946">
    <property type="protein sequence ID" value="KAG0311281.1"/>
    <property type="molecule type" value="Genomic_DNA"/>
</dbReference>
<feature type="compositionally biased region" description="Low complexity" evidence="2">
    <location>
        <begin position="233"/>
        <end position="244"/>
    </location>
</feature>
<evidence type="ECO:0000313" key="4">
    <source>
        <dbReference type="Proteomes" id="UP000738325"/>
    </source>
</evidence>
<dbReference type="Proteomes" id="UP000738325">
    <property type="component" value="Unassembled WGS sequence"/>
</dbReference>
<feature type="compositionally biased region" description="Low complexity" evidence="2">
    <location>
        <begin position="187"/>
        <end position="199"/>
    </location>
</feature>
<accession>A0A9P6R2E4</accession>
<evidence type="ECO:0000256" key="2">
    <source>
        <dbReference type="SAM" id="MobiDB-lite"/>
    </source>
</evidence>
<dbReference type="PANTHER" id="PTHR38701:SF1">
    <property type="entry name" value="UP-REGULATED DURING SEPTATION PROTEIN 1 DOMAIN-CONTAINING PROTEIN"/>
    <property type="match status" value="1"/>
</dbReference>
<dbReference type="PANTHER" id="PTHR38701">
    <property type="entry name" value="CHROMOSOME 8, WHOLE GENOME SHOTGUN SEQUENCE"/>
    <property type="match status" value="1"/>
</dbReference>
<feature type="compositionally biased region" description="Low complexity" evidence="2">
    <location>
        <begin position="304"/>
        <end position="317"/>
    </location>
</feature>
<reference evidence="3" key="1">
    <citation type="journal article" date="2020" name="Fungal Divers.">
        <title>Resolving the Mortierellaceae phylogeny through synthesis of multi-gene phylogenetics and phylogenomics.</title>
        <authorList>
            <person name="Vandepol N."/>
            <person name="Liber J."/>
            <person name="Desiro A."/>
            <person name="Na H."/>
            <person name="Kennedy M."/>
            <person name="Barry K."/>
            <person name="Grigoriev I.V."/>
            <person name="Miller A.N."/>
            <person name="O'Donnell K."/>
            <person name="Stajich J.E."/>
            <person name="Bonito G."/>
        </authorList>
    </citation>
    <scope>NUCLEOTIDE SEQUENCE</scope>
    <source>
        <strain evidence="3">REB-010B</strain>
    </source>
</reference>
<feature type="region of interest" description="Disordered" evidence="2">
    <location>
        <begin position="135"/>
        <end position="331"/>
    </location>
</feature>
<feature type="compositionally biased region" description="Low complexity" evidence="2">
    <location>
        <begin position="46"/>
        <end position="78"/>
    </location>
</feature>